<evidence type="ECO:0000256" key="1">
    <source>
        <dbReference type="SAM" id="Phobius"/>
    </source>
</evidence>
<dbReference type="EMBL" id="FOVF01000057">
    <property type="protein sequence ID" value="SFN71422.1"/>
    <property type="molecule type" value="Genomic_DNA"/>
</dbReference>
<evidence type="ECO:0000313" key="2">
    <source>
        <dbReference type="EMBL" id="SFN71422.1"/>
    </source>
</evidence>
<evidence type="ECO:0000313" key="3">
    <source>
        <dbReference type="Proteomes" id="UP000198575"/>
    </source>
</evidence>
<dbReference type="STRING" id="578942.SAMN05216289_1572"/>
<dbReference type="AlphaFoldDB" id="A0A1I5B9N2"/>
<feature type="transmembrane region" description="Helical" evidence="1">
    <location>
        <begin position="109"/>
        <end position="127"/>
    </location>
</feature>
<keyword evidence="3" id="KW-1185">Reference proteome</keyword>
<dbReference type="OrthoDB" id="5958913at2"/>
<accession>A0A1I5B9N2</accession>
<protein>
    <submittedName>
        <fullName evidence="2">Uncharacterized protein</fullName>
    </submittedName>
</protein>
<keyword evidence="1" id="KW-0472">Membrane</keyword>
<organism evidence="2 3">
    <name type="scientific">Dokdonella immobilis</name>
    <dbReference type="NCBI Taxonomy" id="578942"/>
    <lineage>
        <taxon>Bacteria</taxon>
        <taxon>Pseudomonadati</taxon>
        <taxon>Pseudomonadota</taxon>
        <taxon>Gammaproteobacteria</taxon>
        <taxon>Lysobacterales</taxon>
        <taxon>Rhodanobacteraceae</taxon>
        <taxon>Dokdonella</taxon>
    </lineage>
</organism>
<name>A0A1I5B9N2_9GAMM</name>
<dbReference type="Proteomes" id="UP000198575">
    <property type="component" value="Unassembled WGS sequence"/>
</dbReference>
<keyword evidence="1" id="KW-1133">Transmembrane helix</keyword>
<keyword evidence="1" id="KW-0812">Transmembrane</keyword>
<dbReference type="RefSeq" id="WP_139225127.1">
    <property type="nucleotide sequence ID" value="NZ_FOVF01000057.1"/>
</dbReference>
<gene>
    <name evidence="2" type="ORF">SAMN05216289_1572</name>
</gene>
<proteinExistence type="predicted"/>
<reference evidence="2 3" key="1">
    <citation type="submission" date="2016-10" db="EMBL/GenBank/DDBJ databases">
        <authorList>
            <person name="de Groot N.N."/>
        </authorList>
    </citation>
    <scope>NUCLEOTIDE SEQUENCE [LARGE SCALE GENOMIC DNA]</scope>
    <source>
        <strain evidence="2 3">CGMCC 1.7659</strain>
    </source>
</reference>
<sequence length="139" mass="15061">MRKHLHTIALVLLLLTLLFDLAVWGAVPALETVGPLIEESADNEAFLASMYIGAGSALDGAMPSLGAFGGAVMKDGLGEAFPAIIEAPNLAMDLIFSASYNGTHSWIKLQYWAPPVLLVLYLVLWLFRPKKVILVGKRR</sequence>